<dbReference type="Proteomes" id="UP000229523">
    <property type="component" value="Unassembled WGS sequence"/>
</dbReference>
<dbReference type="SUPFAM" id="SSF54427">
    <property type="entry name" value="NTF2-like"/>
    <property type="match status" value="1"/>
</dbReference>
<evidence type="ECO:0000313" key="2">
    <source>
        <dbReference type="EMBL" id="RAI82276.1"/>
    </source>
</evidence>
<accession>A0A2G5NQK9</accession>
<name>A0A2G5NQK9_9STAP</name>
<dbReference type="RefSeq" id="WP_099580000.1">
    <property type="nucleotide sequence ID" value="NZ_MJBI02000001.1"/>
</dbReference>
<proteinExistence type="predicted"/>
<dbReference type="InterPro" id="IPR037401">
    <property type="entry name" value="SnoaL-like"/>
</dbReference>
<evidence type="ECO:0000259" key="1">
    <source>
        <dbReference type="Pfam" id="PF13474"/>
    </source>
</evidence>
<organism evidence="2 3">
    <name type="scientific">Macrococcoides goetzii</name>
    <dbReference type="NCBI Taxonomy" id="1891097"/>
    <lineage>
        <taxon>Bacteria</taxon>
        <taxon>Bacillati</taxon>
        <taxon>Bacillota</taxon>
        <taxon>Bacilli</taxon>
        <taxon>Bacillales</taxon>
        <taxon>Staphylococcaceae</taxon>
        <taxon>Macrococcoides</taxon>
    </lineage>
</organism>
<feature type="domain" description="SnoaL-like" evidence="1">
    <location>
        <begin position="6"/>
        <end position="109"/>
    </location>
</feature>
<keyword evidence="3" id="KW-1185">Reference proteome</keyword>
<dbReference type="Pfam" id="PF13474">
    <property type="entry name" value="SnoaL_3"/>
    <property type="match status" value="1"/>
</dbReference>
<protein>
    <recommendedName>
        <fullName evidence="1">SnoaL-like domain-containing protein</fullName>
    </recommendedName>
</protein>
<comment type="caution">
    <text evidence="2">The sequence shown here is derived from an EMBL/GenBank/DDBJ whole genome shotgun (WGS) entry which is preliminary data.</text>
</comment>
<sequence length="119" mass="14478">MAYFHLLAAWRNQDIDKMKEIISKDICAVFIKEDCNTHEMNYDELMNLFQQRFKDDQDWRFEVMYRANRTDGNIVVTEIIRENERHELLEDKALCTMYFHKEKTSNKLVRFDMVMGLKD</sequence>
<gene>
    <name evidence="2" type="ORF">BFS35_000920</name>
</gene>
<dbReference type="AlphaFoldDB" id="A0A2G5NQK9"/>
<evidence type="ECO:0000313" key="3">
    <source>
        <dbReference type="Proteomes" id="UP000229523"/>
    </source>
</evidence>
<dbReference type="EMBL" id="MJBI02000001">
    <property type="protein sequence ID" value="RAI82276.1"/>
    <property type="molecule type" value="Genomic_DNA"/>
</dbReference>
<dbReference type="InterPro" id="IPR032710">
    <property type="entry name" value="NTF2-like_dom_sf"/>
</dbReference>
<reference evidence="2 3" key="1">
    <citation type="journal article" date="2018" name="Front. Microbiol.">
        <title>Description and Comparative Genomics of Macrococcus caseolyticus subsp. hominis subsp. nov., Macrococcus goetzii sp. nov., Macrococcus epidermidis sp. nov., and Macrococcus bohemicus sp. nov., Novel Macrococci From Human Clinical Material With Virulence Potential and Suspected Uptake of Foreign DNA by Natural Transformation.</title>
        <authorList>
            <person name="Maslanova I."/>
            <person name="Wertheimer Z."/>
            <person name="Sedlacek I."/>
            <person name="Svec P."/>
            <person name="Indrakova A."/>
            <person name="Kovarovic V."/>
            <person name="Schumann P."/>
            <person name="Sproer C."/>
            <person name="Kralova S."/>
            <person name="Sedo O."/>
            <person name="Kristofova L."/>
            <person name="Vrbovska V."/>
            <person name="Fuzik T."/>
            <person name="Petras P."/>
            <person name="Zdrahal Z."/>
            <person name="Ruzickova V."/>
            <person name="Doskar J."/>
            <person name="Pantucek R."/>
        </authorList>
    </citation>
    <scope>NUCLEOTIDE SEQUENCE [LARGE SCALE GENOMIC DNA]</scope>
    <source>
        <strain evidence="2 3">CCM 4927</strain>
    </source>
</reference>